<feature type="domain" description="Glycosyl hydrolases family 2 sugar binding" evidence="6">
    <location>
        <begin position="61"/>
        <end position="156"/>
    </location>
</feature>
<dbReference type="SUPFAM" id="SSF51445">
    <property type="entry name" value="(Trans)glycosidases"/>
    <property type="match status" value="1"/>
</dbReference>
<dbReference type="EMBL" id="JBHSBH010000007">
    <property type="protein sequence ID" value="MFC3996405.1"/>
    <property type="molecule type" value="Genomic_DNA"/>
</dbReference>
<proteinExistence type="inferred from homology"/>
<reference evidence="8" key="1">
    <citation type="journal article" date="2019" name="Int. J. Syst. Evol. Microbiol.">
        <title>The Global Catalogue of Microorganisms (GCM) 10K type strain sequencing project: providing services to taxonomists for standard genome sequencing and annotation.</title>
        <authorList>
            <consortium name="The Broad Institute Genomics Platform"/>
            <consortium name="The Broad Institute Genome Sequencing Center for Infectious Disease"/>
            <person name="Wu L."/>
            <person name="Ma J."/>
        </authorList>
    </citation>
    <scope>NUCLEOTIDE SEQUENCE [LARGE SCALE GENOMIC DNA]</scope>
    <source>
        <strain evidence="8">TBRC 1826</strain>
    </source>
</reference>
<dbReference type="PANTHER" id="PTHR42732">
    <property type="entry name" value="BETA-GALACTOSIDASE"/>
    <property type="match status" value="1"/>
</dbReference>
<dbReference type="InterPro" id="IPR008979">
    <property type="entry name" value="Galactose-bd-like_sf"/>
</dbReference>
<organism evidence="7 8">
    <name type="scientific">Nocardiopsis sediminis</name>
    <dbReference type="NCBI Taxonomy" id="1778267"/>
    <lineage>
        <taxon>Bacteria</taxon>
        <taxon>Bacillati</taxon>
        <taxon>Actinomycetota</taxon>
        <taxon>Actinomycetes</taxon>
        <taxon>Streptosporangiales</taxon>
        <taxon>Nocardiopsidaceae</taxon>
        <taxon>Nocardiopsis</taxon>
    </lineage>
</organism>
<evidence type="ECO:0000256" key="3">
    <source>
        <dbReference type="ARBA" id="ARBA00023295"/>
    </source>
</evidence>
<dbReference type="InterPro" id="IPR017853">
    <property type="entry name" value="GH"/>
</dbReference>
<dbReference type="Pfam" id="PF02837">
    <property type="entry name" value="Glyco_hydro_2_N"/>
    <property type="match status" value="1"/>
</dbReference>
<dbReference type="InterPro" id="IPR036156">
    <property type="entry name" value="Beta-gal/glucu_dom_sf"/>
</dbReference>
<dbReference type="RefSeq" id="WP_378532413.1">
    <property type="nucleotide sequence ID" value="NZ_JBHSBH010000007.1"/>
</dbReference>
<keyword evidence="8" id="KW-1185">Reference proteome</keyword>
<dbReference type="Gene3D" id="2.60.40.10">
    <property type="entry name" value="Immunoglobulins"/>
    <property type="match status" value="2"/>
</dbReference>
<comment type="caution">
    <text evidence="7">The sequence shown here is derived from an EMBL/GenBank/DDBJ whole genome shotgun (WGS) entry which is preliminary data.</text>
</comment>
<dbReference type="GO" id="GO:0016787">
    <property type="term" value="F:hydrolase activity"/>
    <property type="evidence" value="ECO:0007669"/>
    <property type="project" value="UniProtKB-KW"/>
</dbReference>
<dbReference type="PANTHER" id="PTHR42732:SF1">
    <property type="entry name" value="BETA-MANNOSIDASE"/>
    <property type="match status" value="1"/>
</dbReference>
<dbReference type="PRINTS" id="PR00132">
    <property type="entry name" value="GLHYDRLASE2"/>
</dbReference>
<dbReference type="SUPFAM" id="SSF49785">
    <property type="entry name" value="Galactose-binding domain-like"/>
    <property type="match status" value="1"/>
</dbReference>
<dbReference type="Pfam" id="PF02836">
    <property type="entry name" value="Glyco_hydro_2_C"/>
    <property type="match status" value="1"/>
</dbReference>
<dbReference type="InterPro" id="IPR006104">
    <property type="entry name" value="Glyco_hydro_2_N"/>
</dbReference>
<dbReference type="InterPro" id="IPR006101">
    <property type="entry name" value="Glyco_hydro_2"/>
</dbReference>
<comment type="similarity">
    <text evidence="1">Belongs to the glycosyl hydrolase 2 family.</text>
</comment>
<evidence type="ECO:0000256" key="1">
    <source>
        <dbReference type="ARBA" id="ARBA00007401"/>
    </source>
</evidence>
<accession>A0ABV8FP49</accession>
<sequence>MTPPLASLRQVMPILDGWAFAPVELPPATGWEDVVAAGEQVTLPHSWNAVDGQAGGEYRRGRSTYARIVESDGAAAETWVEFAGVNSTAEVYLDGQPLARHDGGYSTFRVNLTDHLLEGTGTLLVIVDNAANARVYPQQADFTFYGGIYRDVRLIRVGSAHFALDDHGGPGLTVTPTLDGDRADVALSASIVGAAGAGPRSEEGTPVGASGPAVTVRFTIDGEATATVPVVDGEAIAALPIEPVRRWHGLRDPHLYNARAELLAGETVLDAVELRFGCREFVVDPQRGFLLNGEEYPLRGVSRHQDHEGVGNAITEEMKQRDLALLRELGVTTVRLAHYQHDQRFYDLCDEAGIVVWAEIPQITVFLPGATGNARDQLTELIVQNRHHASIVSWGLSNEITLAGAGEDVLAAHRELNDLAHRLDPTRLTAMANLFLLETDDPLVTVADVMSYNLYFGWYVGETRDNDTWLDDFHAAYPEVAIGLSEYGADANPRFQSAEPAQGDCTEGYQALYHEHMLTMIEQRPWLWATHVWNLADFGSAGRLEGGAPGRNQKGLVSFDRTLKKDAFYLYKAAWSSEPFVHVAGRRRAERVEDVTEVIVYSNREHVSLVVDGAEHATVEGRRTFRFQVPLIGEHEITARSGDLTDTVTLRKVDEVPEATVMPDATANWFEDADLPAPDGFFSIRDTVNDIVQTEDGARLIASLFDAVSTGYGDAGKGVEIPPAMQAIVGRMSVEKLIRRSGDSVPADRIAALNARLNLIAK</sequence>
<dbReference type="Proteomes" id="UP001595847">
    <property type="component" value="Unassembled WGS sequence"/>
</dbReference>
<dbReference type="InterPro" id="IPR006103">
    <property type="entry name" value="Glyco_hydro_2_cat"/>
</dbReference>
<evidence type="ECO:0000259" key="6">
    <source>
        <dbReference type="Pfam" id="PF02837"/>
    </source>
</evidence>
<feature type="domain" description="Glycoside hydrolase family 2 catalytic" evidence="5">
    <location>
        <begin position="288"/>
        <end position="573"/>
    </location>
</feature>
<evidence type="ECO:0000313" key="8">
    <source>
        <dbReference type="Proteomes" id="UP001595847"/>
    </source>
</evidence>
<dbReference type="Gene3D" id="3.20.20.80">
    <property type="entry name" value="Glycosidases"/>
    <property type="match status" value="1"/>
</dbReference>
<evidence type="ECO:0000259" key="4">
    <source>
        <dbReference type="Pfam" id="PF00703"/>
    </source>
</evidence>
<evidence type="ECO:0000256" key="2">
    <source>
        <dbReference type="ARBA" id="ARBA00022801"/>
    </source>
</evidence>
<gene>
    <name evidence="7" type="ORF">ACFOVU_10790</name>
</gene>
<dbReference type="Pfam" id="PF00703">
    <property type="entry name" value="Glyco_hydro_2"/>
    <property type="match status" value="1"/>
</dbReference>
<name>A0ABV8FP49_9ACTN</name>
<evidence type="ECO:0000313" key="7">
    <source>
        <dbReference type="EMBL" id="MFC3996405.1"/>
    </source>
</evidence>
<dbReference type="InterPro" id="IPR006102">
    <property type="entry name" value="Ig-like_GH2"/>
</dbReference>
<dbReference type="Gene3D" id="2.60.120.260">
    <property type="entry name" value="Galactose-binding domain-like"/>
    <property type="match status" value="1"/>
</dbReference>
<dbReference type="SUPFAM" id="SSF49303">
    <property type="entry name" value="beta-Galactosidase/glucuronidase domain"/>
    <property type="match status" value="1"/>
</dbReference>
<dbReference type="InterPro" id="IPR013783">
    <property type="entry name" value="Ig-like_fold"/>
</dbReference>
<keyword evidence="3" id="KW-0326">Glycosidase</keyword>
<dbReference type="InterPro" id="IPR051913">
    <property type="entry name" value="GH2_Domain-Containing"/>
</dbReference>
<feature type="domain" description="Glycoside hydrolase family 2 immunoglobulin-like beta-sandwich" evidence="4">
    <location>
        <begin position="172"/>
        <end position="279"/>
    </location>
</feature>
<keyword evidence="2 7" id="KW-0378">Hydrolase</keyword>
<protein>
    <submittedName>
        <fullName evidence="7">Glycoside hydrolase family 2 protein</fullName>
    </submittedName>
</protein>
<evidence type="ECO:0000259" key="5">
    <source>
        <dbReference type="Pfam" id="PF02836"/>
    </source>
</evidence>